<dbReference type="PROSITE" id="PS50026">
    <property type="entry name" value="EGF_3"/>
    <property type="match status" value="2"/>
</dbReference>
<evidence type="ECO:0000313" key="9">
    <source>
        <dbReference type="EMBL" id="KAK2180542.1"/>
    </source>
</evidence>
<dbReference type="Pfam" id="PF12662">
    <property type="entry name" value="cEGF"/>
    <property type="match status" value="1"/>
</dbReference>
<keyword evidence="7" id="KW-0812">Transmembrane</keyword>
<dbReference type="PROSITE" id="PS01187">
    <property type="entry name" value="EGF_CA"/>
    <property type="match status" value="1"/>
</dbReference>
<organism evidence="9 10">
    <name type="scientific">Ridgeia piscesae</name>
    <name type="common">Tubeworm</name>
    <dbReference type="NCBI Taxonomy" id="27915"/>
    <lineage>
        <taxon>Eukaryota</taxon>
        <taxon>Metazoa</taxon>
        <taxon>Spiralia</taxon>
        <taxon>Lophotrochozoa</taxon>
        <taxon>Annelida</taxon>
        <taxon>Polychaeta</taxon>
        <taxon>Sedentaria</taxon>
        <taxon>Canalipalpata</taxon>
        <taxon>Sabellida</taxon>
        <taxon>Siboglinidae</taxon>
        <taxon>Ridgeia</taxon>
    </lineage>
</organism>
<dbReference type="SMART" id="SM00181">
    <property type="entry name" value="EGF"/>
    <property type="match status" value="4"/>
</dbReference>
<feature type="disulfide bond" evidence="6">
    <location>
        <begin position="296"/>
        <end position="305"/>
    </location>
</feature>
<keyword evidence="3" id="KW-0677">Repeat</keyword>
<dbReference type="InterPro" id="IPR050751">
    <property type="entry name" value="ECM_structural_protein"/>
</dbReference>
<dbReference type="SMART" id="SM00179">
    <property type="entry name" value="EGF_CA"/>
    <property type="match status" value="4"/>
</dbReference>
<gene>
    <name evidence="9" type="ORF">NP493_439g05003</name>
</gene>
<evidence type="ECO:0000313" key="10">
    <source>
        <dbReference type="Proteomes" id="UP001209878"/>
    </source>
</evidence>
<evidence type="ECO:0000256" key="3">
    <source>
        <dbReference type="ARBA" id="ARBA00022737"/>
    </source>
</evidence>
<comment type="caution">
    <text evidence="9">The sequence shown here is derived from an EMBL/GenBank/DDBJ whole genome shotgun (WGS) entry which is preliminary data.</text>
</comment>
<sequence length="380" mass="42034">SSRVYLTPEYKTCVAGRTPLVRKIFYYHKGTSRMTYGKNNFRPSFSDEILPKYLSQLTAADRAKVNSTCKQIVECLFDLALTNVVIQNVTSLPLDAAFKRSQQWYTTFSWTPTNSHPVALSRILGEFCEENFDACADSPCTMGTTCSDAHPVEQVQTGKAFFCSECPKGYKKNYEICVDINECELKTTNNCTQLCMNVPEVKSTSARVRCGCRSGYKLAPDGTTCTDLDECALKTAGCNHICSNTAGGYFCSCQGGYALKDDRRTCQRFYLDECLSDPCVNGGTCLDNPDRYYCLCPRGLAGVNCHRQENVTTYVTSKPQTKKRSTNHAGVIVGSVVGVVLALCLAAAAVFVFRRWRNSAKDDMMVEMVTNDDDDLGSTT</sequence>
<keyword evidence="7" id="KW-1133">Transmembrane helix</keyword>
<evidence type="ECO:0000256" key="7">
    <source>
        <dbReference type="SAM" id="Phobius"/>
    </source>
</evidence>
<feature type="transmembrane region" description="Helical" evidence="7">
    <location>
        <begin position="329"/>
        <end position="353"/>
    </location>
</feature>
<dbReference type="CDD" id="cd00054">
    <property type="entry name" value="EGF_CA"/>
    <property type="match status" value="1"/>
</dbReference>
<dbReference type="Pfam" id="PF14670">
    <property type="entry name" value="FXa_inhibition"/>
    <property type="match status" value="1"/>
</dbReference>
<feature type="non-terminal residue" evidence="9">
    <location>
        <position position="380"/>
    </location>
</feature>
<evidence type="ECO:0000259" key="8">
    <source>
        <dbReference type="PROSITE" id="PS50026"/>
    </source>
</evidence>
<dbReference type="SUPFAM" id="SSF57196">
    <property type="entry name" value="EGF/Laminin"/>
    <property type="match status" value="3"/>
</dbReference>
<dbReference type="InterPro" id="IPR000742">
    <property type="entry name" value="EGF"/>
</dbReference>
<dbReference type="InterPro" id="IPR001881">
    <property type="entry name" value="EGF-like_Ca-bd_dom"/>
</dbReference>
<dbReference type="Pfam" id="PF00008">
    <property type="entry name" value="EGF"/>
    <property type="match status" value="1"/>
</dbReference>
<accession>A0AAD9L091</accession>
<name>A0AAD9L091_RIDPI</name>
<keyword evidence="10" id="KW-1185">Reference proteome</keyword>
<dbReference type="Proteomes" id="UP001209878">
    <property type="component" value="Unassembled WGS sequence"/>
</dbReference>
<evidence type="ECO:0000256" key="5">
    <source>
        <dbReference type="ARBA" id="ARBA00023180"/>
    </source>
</evidence>
<dbReference type="FunFam" id="2.10.25.10:FF:000122">
    <property type="entry name" value="Protein crumbs homolog 2"/>
    <property type="match status" value="1"/>
</dbReference>
<dbReference type="FunFam" id="2.10.25.10:FF:000010">
    <property type="entry name" value="Pro-epidermal growth factor"/>
    <property type="match status" value="1"/>
</dbReference>
<keyword evidence="2" id="KW-0732">Signal</keyword>
<keyword evidence="1 6" id="KW-0245">EGF-like domain</keyword>
<keyword evidence="7" id="KW-0472">Membrane</keyword>
<feature type="domain" description="EGF-like" evidence="8">
    <location>
        <begin position="227"/>
        <end position="267"/>
    </location>
</feature>
<dbReference type="Gene3D" id="2.10.25.10">
    <property type="entry name" value="Laminin"/>
    <property type="match status" value="4"/>
</dbReference>
<dbReference type="EMBL" id="JAODUO010000439">
    <property type="protein sequence ID" value="KAK2180542.1"/>
    <property type="molecule type" value="Genomic_DNA"/>
</dbReference>
<keyword evidence="5" id="KW-0325">Glycoprotein</keyword>
<dbReference type="PROSITE" id="PS00022">
    <property type="entry name" value="EGF_1"/>
    <property type="match status" value="1"/>
</dbReference>
<dbReference type="PANTHER" id="PTHR24034:SF89">
    <property type="entry name" value="COMPLEMENT COMPONENT C1Q RECEPTOR"/>
    <property type="match status" value="1"/>
</dbReference>
<dbReference type="InterPro" id="IPR026823">
    <property type="entry name" value="cEGF"/>
</dbReference>
<evidence type="ECO:0000256" key="6">
    <source>
        <dbReference type="PROSITE-ProRule" id="PRU00076"/>
    </source>
</evidence>
<dbReference type="PANTHER" id="PTHR24034">
    <property type="entry name" value="EGF-LIKE DOMAIN-CONTAINING PROTEIN"/>
    <property type="match status" value="1"/>
</dbReference>
<proteinExistence type="predicted"/>
<evidence type="ECO:0000256" key="2">
    <source>
        <dbReference type="ARBA" id="ARBA00022729"/>
    </source>
</evidence>
<dbReference type="InterPro" id="IPR018097">
    <property type="entry name" value="EGF_Ca-bd_CS"/>
</dbReference>
<dbReference type="GO" id="GO:0005509">
    <property type="term" value="F:calcium ion binding"/>
    <property type="evidence" value="ECO:0007669"/>
    <property type="project" value="InterPro"/>
</dbReference>
<dbReference type="PROSITE" id="PS00010">
    <property type="entry name" value="ASX_HYDROXYL"/>
    <property type="match status" value="2"/>
</dbReference>
<evidence type="ECO:0000256" key="1">
    <source>
        <dbReference type="ARBA" id="ARBA00022536"/>
    </source>
</evidence>
<dbReference type="PROSITE" id="PS01186">
    <property type="entry name" value="EGF_2"/>
    <property type="match status" value="1"/>
</dbReference>
<feature type="domain" description="EGF-like" evidence="8">
    <location>
        <begin position="270"/>
        <end position="306"/>
    </location>
</feature>
<reference evidence="9" key="1">
    <citation type="journal article" date="2023" name="Mol. Biol. Evol.">
        <title>Third-Generation Sequencing Reveals the Adaptive Role of the Epigenome in Three Deep-Sea Polychaetes.</title>
        <authorList>
            <person name="Perez M."/>
            <person name="Aroh O."/>
            <person name="Sun Y."/>
            <person name="Lan Y."/>
            <person name="Juniper S.K."/>
            <person name="Young C.R."/>
            <person name="Angers B."/>
            <person name="Qian P.Y."/>
        </authorList>
    </citation>
    <scope>NUCLEOTIDE SEQUENCE</scope>
    <source>
        <strain evidence="9">R07B-5</strain>
    </source>
</reference>
<comment type="caution">
    <text evidence="6">Lacks conserved residue(s) required for the propagation of feature annotation.</text>
</comment>
<keyword evidence="4 6" id="KW-1015">Disulfide bond</keyword>
<dbReference type="AlphaFoldDB" id="A0AAD9L091"/>
<dbReference type="InterPro" id="IPR000152">
    <property type="entry name" value="EGF-type_Asp/Asn_hydroxyl_site"/>
</dbReference>
<evidence type="ECO:0000256" key="4">
    <source>
        <dbReference type="ARBA" id="ARBA00023157"/>
    </source>
</evidence>
<protein>
    <recommendedName>
        <fullName evidence="8">EGF-like domain-containing protein</fullName>
    </recommendedName>
</protein>